<feature type="region of interest" description="Disordered" evidence="1">
    <location>
        <begin position="518"/>
        <end position="550"/>
    </location>
</feature>
<evidence type="ECO:0000256" key="1">
    <source>
        <dbReference type="SAM" id="MobiDB-lite"/>
    </source>
</evidence>
<reference evidence="2 3" key="1">
    <citation type="submission" date="2024-01" db="EMBL/GenBank/DDBJ databases">
        <title>A draft genome for a cacao thread blight-causing isolate of Paramarasmius palmivorus.</title>
        <authorList>
            <person name="Baruah I.K."/>
            <person name="Bukari Y."/>
            <person name="Amoako-Attah I."/>
            <person name="Meinhardt L.W."/>
            <person name="Bailey B.A."/>
            <person name="Cohen S.P."/>
        </authorList>
    </citation>
    <scope>NUCLEOTIDE SEQUENCE [LARGE SCALE GENOMIC DNA]</scope>
    <source>
        <strain evidence="2 3">GH-12</strain>
    </source>
</reference>
<evidence type="ECO:0000313" key="2">
    <source>
        <dbReference type="EMBL" id="KAK7014486.1"/>
    </source>
</evidence>
<comment type="caution">
    <text evidence="2">The sequence shown here is derived from an EMBL/GenBank/DDBJ whole genome shotgun (WGS) entry which is preliminary data.</text>
</comment>
<gene>
    <name evidence="2" type="ORF">VNI00_019329</name>
</gene>
<feature type="compositionally biased region" description="Basic residues" evidence="1">
    <location>
        <begin position="143"/>
        <end position="156"/>
    </location>
</feature>
<feature type="compositionally biased region" description="Polar residues" evidence="1">
    <location>
        <begin position="81"/>
        <end position="97"/>
    </location>
</feature>
<dbReference type="AlphaFoldDB" id="A0AAW0AMY5"/>
<dbReference type="Gene3D" id="3.60.130.30">
    <property type="match status" value="1"/>
</dbReference>
<sequence length="550" mass="61151">MGSSFIAYRFLTFDIEAVLGDENAFRMSCEDQDDFLDEDIDVEESQEIEEVTDPDVLDALEAQLGSEQPNLDGFDEAALQPNPSSPSLHPDTASTSQPKPPKRRSKRGGRSKSATSRLQPVQTKVPNRPAPLGTKSMEGSSRSQRKKWGYTSKKRAERASKARARDASSSLTSEALERSLEADHALVDFNLEGLPASIPGWIGTKEIPPDRLPPVSKLTKLNWNGKLDRIWAVLGSPPKDPRWYSEVIPGCTDAIRKFHQDSRFTSEDCNNRRSGKRYVATNVGVSIGGGQKQPSNIAIRRVRVKSSMAALQQNKSIMRLVGHTGTLYKTFGHKLAVESRDNVRKLKEQFPHLKPFPYPTSDGPYWASATVNSAEPGEGPQVVTLSHTDYGNYARAWCAVTPFGDFNPDLGGHLVFWNLGIAIRFPPGCTILFPSALITHSNLSVQPGETRYSLVQYSAGGLFRWVHNGGMSDKSFLATATPEQLSKREEGRLNRPKAALRKYTKLYELERGDYKGEELGDLSELTDFEETDEETEDERSGKRRKVDTFV</sequence>
<name>A0AAW0AMY5_9AGAR</name>
<dbReference type="EMBL" id="JAYKXP010000358">
    <property type="protein sequence ID" value="KAK7014486.1"/>
    <property type="molecule type" value="Genomic_DNA"/>
</dbReference>
<feature type="compositionally biased region" description="Basic and acidic residues" evidence="1">
    <location>
        <begin position="157"/>
        <end position="166"/>
    </location>
</feature>
<evidence type="ECO:0008006" key="4">
    <source>
        <dbReference type="Google" id="ProtNLM"/>
    </source>
</evidence>
<feature type="compositionally biased region" description="Basic residues" evidence="1">
    <location>
        <begin position="100"/>
        <end position="110"/>
    </location>
</feature>
<feature type="compositionally biased region" description="Acidic residues" evidence="1">
    <location>
        <begin position="519"/>
        <end position="537"/>
    </location>
</feature>
<feature type="compositionally biased region" description="Polar residues" evidence="1">
    <location>
        <begin position="114"/>
        <end position="125"/>
    </location>
</feature>
<proteinExistence type="predicted"/>
<organism evidence="2 3">
    <name type="scientific">Paramarasmius palmivorus</name>
    <dbReference type="NCBI Taxonomy" id="297713"/>
    <lineage>
        <taxon>Eukaryota</taxon>
        <taxon>Fungi</taxon>
        <taxon>Dikarya</taxon>
        <taxon>Basidiomycota</taxon>
        <taxon>Agaricomycotina</taxon>
        <taxon>Agaricomycetes</taxon>
        <taxon>Agaricomycetidae</taxon>
        <taxon>Agaricales</taxon>
        <taxon>Marasmiineae</taxon>
        <taxon>Marasmiaceae</taxon>
        <taxon>Paramarasmius</taxon>
    </lineage>
</organism>
<accession>A0AAW0AMY5</accession>
<protein>
    <recommendedName>
        <fullName evidence="4">Prolyl 4-hydroxylase alpha subunit domain-containing protein</fullName>
    </recommendedName>
</protein>
<keyword evidence="3" id="KW-1185">Reference proteome</keyword>
<evidence type="ECO:0000313" key="3">
    <source>
        <dbReference type="Proteomes" id="UP001383192"/>
    </source>
</evidence>
<feature type="compositionally biased region" description="Basic residues" evidence="1">
    <location>
        <begin position="541"/>
        <end position="550"/>
    </location>
</feature>
<feature type="region of interest" description="Disordered" evidence="1">
    <location>
        <begin position="65"/>
        <end position="172"/>
    </location>
</feature>
<dbReference type="Proteomes" id="UP001383192">
    <property type="component" value="Unassembled WGS sequence"/>
</dbReference>